<name>A0A381VKR3_9ZZZZ</name>
<evidence type="ECO:0000256" key="1">
    <source>
        <dbReference type="ARBA" id="ARBA00022448"/>
    </source>
</evidence>
<dbReference type="PANTHER" id="PTHR37823:SF1">
    <property type="entry name" value="CYTOCHROME C-553-LIKE"/>
    <property type="match status" value="1"/>
</dbReference>
<feature type="domain" description="Cytochrome c" evidence="6">
    <location>
        <begin position="327"/>
        <end position="420"/>
    </location>
</feature>
<keyword evidence="5" id="KW-0408">Iron</keyword>
<dbReference type="GO" id="GO:0020037">
    <property type="term" value="F:heme binding"/>
    <property type="evidence" value="ECO:0007669"/>
    <property type="project" value="InterPro"/>
</dbReference>
<dbReference type="InterPro" id="IPR036909">
    <property type="entry name" value="Cyt_c-like_dom_sf"/>
</dbReference>
<keyword evidence="3" id="KW-0479">Metal-binding</keyword>
<dbReference type="Pfam" id="PF13442">
    <property type="entry name" value="Cytochrome_CBB3"/>
    <property type="match status" value="1"/>
</dbReference>
<proteinExistence type="predicted"/>
<dbReference type="GO" id="GO:0009055">
    <property type="term" value="F:electron transfer activity"/>
    <property type="evidence" value="ECO:0007669"/>
    <property type="project" value="InterPro"/>
</dbReference>
<dbReference type="EMBL" id="UINC01009116">
    <property type="protein sequence ID" value="SVA40936.1"/>
    <property type="molecule type" value="Genomic_DNA"/>
</dbReference>
<dbReference type="GO" id="GO:0046872">
    <property type="term" value="F:metal ion binding"/>
    <property type="evidence" value="ECO:0007669"/>
    <property type="project" value="UniProtKB-KW"/>
</dbReference>
<keyword evidence="2" id="KW-0349">Heme</keyword>
<reference evidence="7" key="1">
    <citation type="submission" date="2018-05" db="EMBL/GenBank/DDBJ databases">
        <authorList>
            <person name="Lanie J.A."/>
            <person name="Ng W.-L."/>
            <person name="Kazmierczak K.M."/>
            <person name="Andrzejewski T.M."/>
            <person name="Davidsen T.M."/>
            <person name="Wayne K.J."/>
            <person name="Tettelin H."/>
            <person name="Glass J.I."/>
            <person name="Rusch D."/>
            <person name="Podicherti R."/>
            <person name="Tsui H.-C.T."/>
            <person name="Winkler M.E."/>
        </authorList>
    </citation>
    <scope>NUCLEOTIDE SEQUENCE</scope>
</reference>
<keyword evidence="1" id="KW-0813">Transport</keyword>
<evidence type="ECO:0000256" key="2">
    <source>
        <dbReference type="ARBA" id="ARBA00022617"/>
    </source>
</evidence>
<accession>A0A381VKR3</accession>
<sequence length="520" mass="58555">MVMFYLLMTITLIAQMGLNENGLVNELGCGNCHSGVQTSQIIKNRAPDLNYSGLKYNEAYLFNYLESPQTVRNHIGKSRMPNFKLSTDEAYALTLYLMTKKTLPKGRELTTRKYNNKEDAFTLIDTEYQCTTCHSLNGAGINKSTDLTIAGTRLQADWLFDIILKPSVYVQRASPMPTFFNEDQASMNTVSKMVGYLMEKGKTKLYELEKNYSAVKKSNPKITSDMGRDIFLSQNCMACHVIEDEASWFETHNGPDLSAQKMRTQPAWLKQYLKETQAIRPNGYFPGTGSRMPNFNLSETEVKTLTDWLGTATLKTKLQPISSFQSRKVKRLLNDFLSCLGCHELNGIGGQIGPNLSNVGNRISDGFIKMAIQAPHMVMPESIMPKMEMDPKLMNSIQSFFAYQTSTEKSKYLNLIKNRPYPIGNRYTANCAPCHGPKGEGNGFNAAYLEIKPGNLADDKLMEQRSDAALFNTIYGGGRIMNKSHFMPGWGQKISREEIANHVARIRDFCDCSPPDWSKD</sequence>
<feature type="domain" description="Cytochrome c" evidence="6">
    <location>
        <begin position="222"/>
        <end position="313"/>
    </location>
</feature>
<gene>
    <name evidence="7" type="ORF">METZ01_LOCUS93790</name>
</gene>
<feature type="domain" description="Cytochrome c" evidence="6">
    <location>
        <begin position="419"/>
        <end position="510"/>
    </location>
</feature>
<protein>
    <recommendedName>
        <fullName evidence="6">Cytochrome c domain-containing protein</fullName>
    </recommendedName>
</protein>
<organism evidence="7">
    <name type="scientific">marine metagenome</name>
    <dbReference type="NCBI Taxonomy" id="408172"/>
    <lineage>
        <taxon>unclassified sequences</taxon>
        <taxon>metagenomes</taxon>
        <taxon>ecological metagenomes</taxon>
    </lineage>
</organism>
<evidence type="ECO:0000256" key="3">
    <source>
        <dbReference type="ARBA" id="ARBA00022723"/>
    </source>
</evidence>
<dbReference type="InterPro" id="IPR036280">
    <property type="entry name" value="Multihaem_cyt_sf"/>
</dbReference>
<keyword evidence="4" id="KW-0249">Electron transport</keyword>
<dbReference type="PROSITE" id="PS51007">
    <property type="entry name" value="CYTC"/>
    <property type="match status" value="3"/>
</dbReference>
<evidence type="ECO:0000256" key="5">
    <source>
        <dbReference type="ARBA" id="ARBA00023004"/>
    </source>
</evidence>
<dbReference type="Gene3D" id="1.10.760.10">
    <property type="entry name" value="Cytochrome c-like domain"/>
    <property type="match status" value="5"/>
</dbReference>
<dbReference type="AlphaFoldDB" id="A0A381VKR3"/>
<dbReference type="SUPFAM" id="SSF46626">
    <property type="entry name" value="Cytochrome c"/>
    <property type="match status" value="3"/>
</dbReference>
<dbReference type="InterPro" id="IPR009056">
    <property type="entry name" value="Cyt_c-like_dom"/>
</dbReference>
<evidence type="ECO:0000313" key="7">
    <source>
        <dbReference type="EMBL" id="SVA40936.1"/>
    </source>
</evidence>
<evidence type="ECO:0000259" key="6">
    <source>
        <dbReference type="PROSITE" id="PS51007"/>
    </source>
</evidence>
<dbReference type="SUPFAM" id="SSF48695">
    <property type="entry name" value="Multiheme cytochromes"/>
    <property type="match status" value="1"/>
</dbReference>
<dbReference type="InterPro" id="IPR051811">
    <property type="entry name" value="Cytochrome_c550/c551-like"/>
</dbReference>
<evidence type="ECO:0000256" key="4">
    <source>
        <dbReference type="ARBA" id="ARBA00022982"/>
    </source>
</evidence>
<dbReference type="Pfam" id="PF00034">
    <property type="entry name" value="Cytochrom_C"/>
    <property type="match status" value="1"/>
</dbReference>
<dbReference type="PANTHER" id="PTHR37823">
    <property type="entry name" value="CYTOCHROME C-553-LIKE"/>
    <property type="match status" value="1"/>
</dbReference>